<reference evidence="1" key="2">
    <citation type="submission" date="2021-03" db="UniProtKB">
        <authorList>
            <consortium name="EnsemblPlants"/>
        </authorList>
    </citation>
    <scope>IDENTIFICATION</scope>
</reference>
<organism evidence="1 2">
    <name type="scientific">Cannabis sativa</name>
    <name type="common">Hemp</name>
    <name type="synonym">Marijuana</name>
    <dbReference type="NCBI Taxonomy" id="3483"/>
    <lineage>
        <taxon>Eukaryota</taxon>
        <taxon>Viridiplantae</taxon>
        <taxon>Streptophyta</taxon>
        <taxon>Embryophyta</taxon>
        <taxon>Tracheophyta</taxon>
        <taxon>Spermatophyta</taxon>
        <taxon>Magnoliopsida</taxon>
        <taxon>eudicotyledons</taxon>
        <taxon>Gunneridae</taxon>
        <taxon>Pentapetalae</taxon>
        <taxon>rosids</taxon>
        <taxon>fabids</taxon>
        <taxon>Rosales</taxon>
        <taxon>Cannabaceae</taxon>
        <taxon>Cannabis</taxon>
    </lineage>
</organism>
<sequence>MIILMNLKVLSAFHSLKVFIFGRCNHLNHLSSHTIHGFKLPKTFRHEVLSHLLGLSEDEEAIDKLSRLYLLQNLE</sequence>
<evidence type="ECO:0000313" key="1">
    <source>
        <dbReference type="EnsemblPlants" id="cds.novel_model_1962_5bd9a17a"/>
    </source>
</evidence>
<protein>
    <submittedName>
        <fullName evidence="1">Uncharacterized protein</fullName>
    </submittedName>
</protein>
<keyword evidence="2" id="KW-1185">Reference proteome</keyword>
<dbReference type="EnsemblPlants" id="novel_model_1962_5bd9a17a">
    <property type="protein sequence ID" value="cds.novel_model_1962_5bd9a17a"/>
    <property type="gene ID" value="novel_gene_1078_5bd9a17a"/>
</dbReference>
<dbReference type="Gramene" id="novel_model_1962_5bd9a17a">
    <property type="protein sequence ID" value="cds.novel_model_1962_5bd9a17a"/>
    <property type="gene ID" value="novel_gene_1078_5bd9a17a"/>
</dbReference>
<proteinExistence type="predicted"/>
<dbReference type="Proteomes" id="UP000596661">
    <property type="component" value="Chromosome 1"/>
</dbReference>
<reference evidence="1" key="1">
    <citation type="submission" date="2018-11" db="EMBL/GenBank/DDBJ databases">
        <authorList>
            <person name="Grassa J C."/>
        </authorList>
    </citation>
    <scope>NUCLEOTIDE SEQUENCE [LARGE SCALE GENOMIC DNA]</scope>
</reference>
<evidence type="ECO:0000313" key="2">
    <source>
        <dbReference type="Proteomes" id="UP000596661"/>
    </source>
</evidence>
<accession>A0A803QVQ6</accession>
<name>A0A803QVQ6_CANSA</name>
<dbReference type="AlphaFoldDB" id="A0A803QVQ6"/>
<dbReference type="EMBL" id="UZAU01000059">
    <property type="status" value="NOT_ANNOTATED_CDS"/>
    <property type="molecule type" value="Genomic_DNA"/>
</dbReference>